<dbReference type="EMBL" id="AMYB01000006">
    <property type="protein sequence ID" value="OAD01035.1"/>
    <property type="molecule type" value="Genomic_DNA"/>
</dbReference>
<keyword evidence="2" id="KW-1185">Reference proteome</keyword>
<name>A0A168JCW6_MUCCL</name>
<proteinExistence type="predicted"/>
<dbReference type="VEuPathDB" id="FungiDB:MUCCIDRAFT_164942"/>
<comment type="caution">
    <text evidence="1">The sequence shown here is derived from an EMBL/GenBank/DDBJ whole genome shotgun (WGS) entry which is preliminary data.</text>
</comment>
<evidence type="ECO:0000313" key="1">
    <source>
        <dbReference type="EMBL" id="OAD01035.1"/>
    </source>
</evidence>
<sequence>MDEAAIGNQAYMGEATIENQANKDGAAILDQANMDDTTAGDQAEMGETGIEHEAIINDKAEKLSTYAGDRAPFGAISHITFPSNIGEMNDADLSRGFFQGLFKLRDSLEVAAHTICAKIIRTNKSSKGINDKYVQAARVSPPSEFDHPSSDIWYAPPRNDCQKSIFPYYNQQLLAS</sequence>
<accession>A0A168JCW6</accession>
<reference evidence="1 2" key="1">
    <citation type="submission" date="2015-06" db="EMBL/GenBank/DDBJ databases">
        <title>Expansion of signal transduction pathways in fungi by whole-genome duplication.</title>
        <authorList>
            <consortium name="DOE Joint Genome Institute"/>
            <person name="Corrochano L.M."/>
            <person name="Kuo A."/>
            <person name="Marcet-Houben M."/>
            <person name="Polaino S."/>
            <person name="Salamov A."/>
            <person name="Villalobos J.M."/>
            <person name="Alvarez M.I."/>
            <person name="Avalos J."/>
            <person name="Benito E.P."/>
            <person name="Benoit I."/>
            <person name="Burger G."/>
            <person name="Camino L.P."/>
            <person name="Canovas D."/>
            <person name="Cerda-Olmedo E."/>
            <person name="Cheng J.-F."/>
            <person name="Dominguez A."/>
            <person name="Elias M."/>
            <person name="Eslava A.P."/>
            <person name="Glaser F."/>
            <person name="Grimwood J."/>
            <person name="Gutierrez G."/>
            <person name="Heitman J."/>
            <person name="Henrissat B."/>
            <person name="Iturriaga E.A."/>
            <person name="Lang B.F."/>
            <person name="Lavin J.L."/>
            <person name="Lee S."/>
            <person name="Li W."/>
            <person name="Lindquist E."/>
            <person name="Lopez-Garcia S."/>
            <person name="Luque E.M."/>
            <person name="Marcos A.T."/>
            <person name="Martin J."/>
            <person name="Mccluskey K."/>
            <person name="Medina H.R."/>
            <person name="Miralles-Duran A."/>
            <person name="Miyazaki A."/>
            <person name="Munoz-Torres E."/>
            <person name="Oguiza J.A."/>
            <person name="Ohm R."/>
            <person name="Olmedo M."/>
            <person name="Orejas M."/>
            <person name="Ortiz-Castellanos L."/>
            <person name="Pisabarro A.G."/>
            <person name="Rodriguez-Romero J."/>
            <person name="Ruiz-Herrera J."/>
            <person name="Ruiz-Vazquez R."/>
            <person name="Sanz C."/>
            <person name="Schackwitz W."/>
            <person name="Schmutz J."/>
            <person name="Shahriari M."/>
            <person name="Shelest E."/>
            <person name="Silva-Franco F."/>
            <person name="Soanes D."/>
            <person name="Syed K."/>
            <person name="Tagua V.G."/>
            <person name="Talbot N.J."/>
            <person name="Thon M."/>
            <person name="De Vries R.P."/>
            <person name="Wiebenga A."/>
            <person name="Yadav J.S."/>
            <person name="Braun E.L."/>
            <person name="Baker S."/>
            <person name="Garre V."/>
            <person name="Horwitz B."/>
            <person name="Torres-Martinez S."/>
            <person name="Idnurm A."/>
            <person name="Herrera-Estrella A."/>
            <person name="Gabaldon T."/>
            <person name="Grigoriev I.V."/>
        </authorList>
    </citation>
    <scope>NUCLEOTIDE SEQUENCE [LARGE SCALE GENOMIC DNA]</scope>
    <source>
        <strain evidence="1 2">CBS 277.49</strain>
    </source>
</reference>
<gene>
    <name evidence="1" type="ORF">MUCCIDRAFT_164942</name>
</gene>
<organism evidence="1 2">
    <name type="scientific">Mucor lusitanicus CBS 277.49</name>
    <dbReference type="NCBI Taxonomy" id="747725"/>
    <lineage>
        <taxon>Eukaryota</taxon>
        <taxon>Fungi</taxon>
        <taxon>Fungi incertae sedis</taxon>
        <taxon>Mucoromycota</taxon>
        <taxon>Mucoromycotina</taxon>
        <taxon>Mucoromycetes</taxon>
        <taxon>Mucorales</taxon>
        <taxon>Mucorineae</taxon>
        <taxon>Mucoraceae</taxon>
        <taxon>Mucor</taxon>
    </lineage>
</organism>
<dbReference type="AlphaFoldDB" id="A0A168JCW6"/>
<protein>
    <submittedName>
        <fullName evidence="1">Uncharacterized protein</fullName>
    </submittedName>
</protein>
<dbReference type="Proteomes" id="UP000077051">
    <property type="component" value="Unassembled WGS sequence"/>
</dbReference>
<evidence type="ECO:0000313" key="2">
    <source>
        <dbReference type="Proteomes" id="UP000077051"/>
    </source>
</evidence>